<dbReference type="Pfam" id="PF20713">
    <property type="entry name" value="DUF6826"/>
    <property type="match status" value="1"/>
</dbReference>
<evidence type="ECO:0000256" key="1">
    <source>
        <dbReference type="ARBA" id="ARBA00004340"/>
    </source>
</evidence>
<dbReference type="InterPro" id="IPR045379">
    <property type="entry name" value="Crinkler_N"/>
</dbReference>
<name>A0A397U4E7_9GLOM</name>
<proteinExistence type="predicted"/>
<evidence type="ECO:0000256" key="3">
    <source>
        <dbReference type="ARBA" id="ARBA00022525"/>
    </source>
</evidence>
<comment type="subcellular location">
    <subcellularLocation>
        <location evidence="1">Host cell</location>
    </subcellularLocation>
    <subcellularLocation>
        <location evidence="2">Secreted</location>
    </subcellularLocation>
</comment>
<dbReference type="Pfam" id="PF20147">
    <property type="entry name" value="Crinkler"/>
    <property type="match status" value="1"/>
</dbReference>
<evidence type="ECO:0000256" key="2">
    <source>
        <dbReference type="ARBA" id="ARBA00004613"/>
    </source>
</evidence>
<feature type="domain" description="Crinkler effector protein N-terminal" evidence="4">
    <location>
        <begin position="6"/>
        <end position="105"/>
    </location>
</feature>
<evidence type="ECO:0000259" key="5">
    <source>
        <dbReference type="Pfam" id="PF20713"/>
    </source>
</evidence>
<evidence type="ECO:0000259" key="4">
    <source>
        <dbReference type="Pfam" id="PF20147"/>
    </source>
</evidence>
<keyword evidence="3" id="KW-0964">Secreted</keyword>
<organism evidence="6 7">
    <name type="scientific">Gigaspora rosea</name>
    <dbReference type="NCBI Taxonomy" id="44941"/>
    <lineage>
        <taxon>Eukaryota</taxon>
        <taxon>Fungi</taxon>
        <taxon>Fungi incertae sedis</taxon>
        <taxon>Mucoromycota</taxon>
        <taxon>Glomeromycotina</taxon>
        <taxon>Glomeromycetes</taxon>
        <taxon>Diversisporales</taxon>
        <taxon>Gigasporaceae</taxon>
        <taxon>Gigaspora</taxon>
    </lineage>
</organism>
<evidence type="ECO:0000313" key="6">
    <source>
        <dbReference type="EMBL" id="RIB04008.1"/>
    </source>
</evidence>
<reference evidence="6 7" key="1">
    <citation type="submission" date="2018-06" db="EMBL/GenBank/DDBJ databases">
        <title>Comparative genomics reveals the genomic features of Rhizophagus irregularis, R. cerebriforme, R. diaphanum and Gigaspora rosea, and their symbiotic lifestyle signature.</title>
        <authorList>
            <person name="Morin E."/>
            <person name="San Clemente H."/>
            <person name="Chen E.C.H."/>
            <person name="De La Providencia I."/>
            <person name="Hainaut M."/>
            <person name="Kuo A."/>
            <person name="Kohler A."/>
            <person name="Murat C."/>
            <person name="Tang N."/>
            <person name="Roy S."/>
            <person name="Loubradou J."/>
            <person name="Henrissat B."/>
            <person name="Grigoriev I.V."/>
            <person name="Corradi N."/>
            <person name="Roux C."/>
            <person name="Martin F.M."/>
        </authorList>
    </citation>
    <scope>NUCLEOTIDE SEQUENCE [LARGE SCALE GENOMIC DNA]</scope>
    <source>
        <strain evidence="6 7">DAOM 194757</strain>
    </source>
</reference>
<protein>
    <submittedName>
        <fullName evidence="6">Uncharacterized protein</fullName>
    </submittedName>
</protein>
<comment type="caution">
    <text evidence="6">The sequence shown here is derived from an EMBL/GenBank/DDBJ whole genome shotgun (WGS) entry which is preliminary data.</text>
</comment>
<dbReference type="Proteomes" id="UP000266673">
    <property type="component" value="Unassembled WGS sequence"/>
</dbReference>
<dbReference type="STRING" id="44941.A0A397U4E7"/>
<dbReference type="GO" id="GO:0005576">
    <property type="term" value="C:extracellular region"/>
    <property type="evidence" value="ECO:0007669"/>
    <property type="project" value="UniProtKB-SubCell"/>
</dbReference>
<accession>A0A397U4E7</accession>
<keyword evidence="7" id="KW-1185">Reference proteome</keyword>
<dbReference type="OrthoDB" id="2445762at2759"/>
<feature type="domain" description="DUF6826" evidence="5">
    <location>
        <begin position="221"/>
        <end position="284"/>
    </location>
</feature>
<evidence type="ECO:0000313" key="7">
    <source>
        <dbReference type="Proteomes" id="UP000266673"/>
    </source>
</evidence>
<dbReference type="InterPro" id="IPR049229">
    <property type="entry name" value="DUF6826"/>
</dbReference>
<sequence>MSDNLVLNCLIENNPEEMVFEVKLEKNSSVLNLRKKIKEEMPFTFAEIEINEIVLWKVNVPSDETIKVNIVLNEIQEKLKLSKPFQKIGNIFTESIPDSIQIIVERPSGEKREKEIVNLKRCFTELANELTNELTNEIREVEGKITGLRHEMAGLGHEMKKIRLQSEVAWFSAPGVTTATEKGQFVIDYGKCIGFPLKLTTTTLKEGYGKFREPPSPEVPEKILQEYFVNECQPLIRLKNSNLMIEDVHSISLLATRKLDFVFIAKGCPLDALHVIAVGEIKKDLAINSVMQM</sequence>
<dbReference type="EMBL" id="QKWP01002274">
    <property type="protein sequence ID" value="RIB04008.1"/>
    <property type="molecule type" value="Genomic_DNA"/>
</dbReference>
<dbReference type="GO" id="GO:0043657">
    <property type="term" value="C:host cell"/>
    <property type="evidence" value="ECO:0007669"/>
    <property type="project" value="UniProtKB-SubCell"/>
</dbReference>
<dbReference type="AlphaFoldDB" id="A0A397U4E7"/>
<gene>
    <name evidence="6" type="ORF">C2G38_2048800</name>
</gene>